<feature type="compositionally biased region" description="Acidic residues" evidence="1">
    <location>
        <begin position="587"/>
        <end position="637"/>
    </location>
</feature>
<dbReference type="AlphaFoldDB" id="B1VFF3"/>
<dbReference type="Proteomes" id="UP000001727">
    <property type="component" value="Chromosome"/>
</dbReference>
<gene>
    <name evidence="3" type="ordered locus">cu0532</name>
</gene>
<feature type="compositionally biased region" description="Basic and acidic residues" evidence="1">
    <location>
        <begin position="108"/>
        <end position="120"/>
    </location>
</feature>
<dbReference type="KEGG" id="cur:cu0532"/>
<protein>
    <submittedName>
        <fullName evidence="3">Putative membrane protein</fullName>
    </submittedName>
</protein>
<organism evidence="3 4">
    <name type="scientific">Corynebacterium urealyticum (strain ATCC 43042 / DSM 7109)</name>
    <dbReference type="NCBI Taxonomy" id="504474"/>
    <lineage>
        <taxon>Bacteria</taxon>
        <taxon>Bacillati</taxon>
        <taxon>Actinomycetota</taxon>
        <taxon>Actinomycetes</taxon>
        <taxon>Mycobacteriales</taxon>
        <taxon>Corynebacteriaceae</taxon>
        <taxon>Corynebacterium</taxon>
    </lineage>
</organism>
<keyword evidence="2" id="KW-0812">Transmembrane</keyword>
<feature type="compositionally biased region" description="Acidic residues" evidence="1">
    <location>
        <begin position="518"/>
        <end position="579"/>
    </location>
</feature>
<reference evidence="3 4" key="1">
    <citation type="journal article" date="2008" name="J. Biotechnol.">
        <title>The lifestyle of Corynebacterium urealyticum derived from its complete genome sequence established by pyrosequencing.</title>
        <authorList>
            <person name="Tauch A."/>
            <person name="Trost E."/>
            <person name="Tilker A."/>
            <person name="Ludewig U."/>
            <person name="Schneiker S."/>
            <person name="Goesmann A."/>
            <person name="Arnold W."/>
            <person name="Bekel T."/>
            <person name="Brinkrolf K."/>
            <person name="Brune I."/>
            <person name="Goetker S."/>
            <person name="Kalinowski J."/>
            <person name="Kamp P.-B."/>
            <person name="Lobo F.P."/>
            <person name="Viehoever P."/>
            <person name="Weisshaar B."/>
            <person name="Soriano F."/>
            <person name="Droege M."/>
            <person name="Puehler A."/>
        </authorList>
    </citation>
    <scope>NUCLEOTIDE SEQUENCE [LARGE SCALE GENOMIC DNA]</scope>
    <source>
        <strain evidence="4">ATCC 43042 / DSM 7109</strain>
    </source>
</reference>
<feature type="transmembrane region" description="Helical" evidence="2">
    <location>
        <begin position="445"/>
        <end position="465"/>
    </location>
</feature>
<dbReference type="EMBL" id="AM942444">
    <property type="protein sequence ID" value="CAQ04492.1"/>
    <property type="molecule type" value="Genomic_DNA"/>
</dbReference>
<feature type="transmembrane region" description="Helical" evidence="2">
    <location>
        <begin position="414"/>
        <end position="433"/>
    </location>
</feature>
<evidence type="ECO:0000256" key="2">
    <source>
        <dbReference type="SAM" id="Phobius"/>
    </source>
</evidence>
<feature type="transmembrane region" description="Helical" evidence="2">
    <location>
        <begin position="270"/>
        <end position="292"/>
    </location>
</feature>
<evidence type="ECO:0000313" key="4">
    <source>
        <dbReference type="Proteomes" id="UP000001727"/>
    </source>
</evidence>
<feature type="region of interest" description="Disordered" evidence="1">
    <location>
        <begin position="513"/>
        <end position="637"/>
    </location>
</feature>
<dbReference type="STRING" id="504474.cu0532"/>
<feature type="transmembrane region" description="Helical" evidence="2">
    <location>
        <begin position="477"/>
        <end position="501"/>
    </location>
</feature>
<proteinExistence type="predicted"/>
<keyword evidence="2" id="KW-1133">Transmembrane helix</keyword>
<accession>B1VFF3</accession>
<sequence length="637" mass="67636">MGKVTFFPPIFLAHAPSLDSTRATVTRGSPCLRPETPESAVNVTARAAAGTIDTVSRQADNPRSRPRRSAARQAGRRPAGPHRRPPARPSSIQAAPAGRSAAGQSSQDRFHRSERGERTVPRTGQRQQPGRGAGLKHRWALWRPHIKRFLPSLLANHGVTIAIALTFAVIVGIGAKFSMVPSVLASVWMVANAAPLKMQGVELGFVPLLPAIAVILGHSRRITKALGDKVSVRGLRVFAALGIGLPMVLTFIAWLMLLDAGRVFDVQAPHLGRALLNTFLVNGLAVAIGMRGRIWRALLMRRHWPTWPVESVRLGRNFLGWMCVAGLLGVVIALIGNWSAARAAYEIAPGFWPGVGMTLLALLYLPNIVIGAAAVLLGGEYNLGFGLFSLFNITNVELPPLPILAAAPNAPIPGGPFLLAIPAIVAVATVYRFVRQRSYVESPVFTGLGAGVAALVFAFIGAWLARGVLGTVGITGPLPWLAAVEAGGWLLLPATVLMWFLARAGATVTEAVPADEVASAEDAEREDAEYEDDDADYDGEDASDDGDVAATDIADDQDVENEDADDGDVAADDAEDEDAASNNVDAAADDVAENAEGEAETVAAEEDEENDETDNADLEDQTDADGENSEIEENEEN</sequence>
<dbReference type="HOGENOM" id="CLU_020665_2_0_11"/>
<evidence type="ECO:0000313" key="3">
    <source>
        <dbReference type="EMBL" id="CAQ04492.1"/>
    </source>
</evidence>
<keyword evidence="2" id="KW-0472">Membrane</keyword>
<feature type="region of interest" description="Disordered" evidence="1">
    <location>
        <begin position="19"/>
        <end position="136"/>
    </location>
</feature>
<feature type="transmembrane region" description="Helical" evidence="2">
    <location>
        <begin position="153"/>
        <end position="178"/>
    </location>
</feature>
<feature type="transmembrane region" description="Helical" evidence="2">
    <location>
        <begin position="318"/>
        <end position="341"/>
    </location>
</feature>
<feature type="transmembrane region" description="Helical" evidence="2">
    <location>
        <begin position="237"/>
        <end position="258"/>
    </location>
</feature>
<dbReference type="eggNOG" id="ENOG5033EIZ">
    <property type="taxonomic scope" value="Bacteria"/>
</dbReference>
<dbReference type="InterPro" id="IPR045931">
    <property type="entry name" value="DUF6350"/>
</dbReference>
<name>B1VFF3_CORU7</name>
<keyword evidence="4" id="KW-1185">Reference proteome</keyword>
<evidence type="ECO:0000256" key="1">
    <source>
        <dbReference type="SAM" id="MobiDB-lite"/>
    </source>
</evidence>
<dbReference type="Pfam" id="PF19877">
    <property type="entry name" value="DUF6350"/>
    <property type="match status" value="1"/>
</dbReference>
<feature type="transmembrane region" description="Helical" evidence="2">
    <location>
        <begin position="198"/>
        <end position="216"/>
    </location>
</feature>